<dbReference type="Gene3D" id="3.40.50.620">
    <property type="entry name" value="HUPs"/>
    <property type="match status" value="1"/>
</dbReference>
<keyword evidence="5" id="KW-1185">Reference proteome</keyword>
<dbReference type="Proteomes" id="UP001156660">
    <property type="component" value="Unassembled WGS sequence"/>
</dbReference>
<dbReference type="GO" id="GO:0003824">
    <property type="term" value="F:catalytic activity"/>
    <property type="evidence" value="ECO:0007669"/>
    <property type="project" value="InterPro"/>
</dbReference>
<name>A0A2S7X1A7_9GAMM</name>
<proteinExistence type="predicted"/>
<dbReference type="Proteomes" id="UP000239273">
    <property type="component" value="Unassembled WGS sequence"/>
</dbReference>
<accession>A0A2S7X1A7</accession>
<dbReference type="EMBL" id="BSOU01000014">
    <property type="protein sequence ID" value="GLR76754.1"/>
    <property type="molecule type" value="Genomic_DNA"/>
</dbReference>
<comment type="caution">
    <text evidence="3">The sequence shown here is derived from an EMBL/GenBank/DDBJ whole genome shotgun (WGS) entry which is preliminary data.</text>
</comment>
<protein>
    <submittedName>
        <fullName evidence="3">Phosphoadenosine phosphosulfate reductase</fullName>
    </submittedName>
</protein>
<evidence type="ECO:0000259" key="1">
    <source>
        <dbReference type="Pfam" id="PF01507"/>
    </source>
</evidence>
<reference evidence="5" key="3">
    <citation type="journal article" date="2019" name="Int. J. Syst. Evol. Microbiol.">
        <title>The Global Catalogue of Microorganisms (GCM) 10K type strain sequencing project: providing services to taxonomists for standard genome sequencing and annotation.</title>
        <authorList>
            <consortium name="The Broad Institute Genomics Platform"/>
            <consortium name="The Broad Institute Genome Sequencing Center for Infectious Disease"/>
            <person name="Wu L."/>
            <person name="Ma J."/>
        </authorList>
    </citation>
    <scope>NUCLEOTIDE SEQUENCE [LARGE SCALE GENOMIC DNA]</scope>
    <source>
        <strain evidence="5">NBRC 105001</strain>
    </source>
</reference>
<dbReference type="GO" id="GO:0071453">
    <property type="term" value="P:cellular response to oxygen levels"/>
    <property type="evidence" value="ECO:0007669"/>
    <property type="project" value="TreeGrafter"/>
</dbReference>
<gene>
    <name evidence="3" type="ORF">BTO23_20940</name>
    <name evidence="2" type="ORF">GCM10007855_36290</name>
</gene>
<dbReference type="EMBL" id="MSCP01000005">
    <property type="protein sequence ID" value="PQJ83604.1"/>
    <property type="molecule type" value="Genomic_DNA"/>
</dbReference>
<dbReference type="PANTHER" id="PTHR30083:SF0">
    <property type="entry name" value="3'-PHOSPHOADENOSINE 5'-PHOSPHOSULFATE SULFOTRANSFERASE (PAPS REDUCTASE)_FAD SYNTHETASE"/>
    <property type="match status" value="1"/>
</dbReference>
<feature type="domain" description="Phosphoadenosine phosphosulphate reductase" evidence="1">
    <location>
        <begin position="30"/>
        <end position="233"/>
    </location>
</feature>
<sequence>MSKIPLNQNVYAAAKQRINNILNDFPYFYVSLSGGKDSGVLLNLVIEEAKKQSKLPIDVLIIDMEAQFNHTISYIQDCVEREEVNAYWICLPLSLRNASSQLQPKWTCWDRNVSHWVRPLPSHPSVISDHAYFDFYNYAMEFEDFVAGFNQWYQEKKGGLCAAFVGIRADESLNRYKTIKNVKKSHFKDYFWTTKECDCVYKAYPIYDWKTEDIWTANGRFNWSYNKIYDLMYLAGVPLSQQRLCQPYGDDQKKGLWLFHVLEPKTWEKIVSRVEGCQFGARYSKKQGHIIGYYKFNLPPEHTYRSYSKFLLNSMPNSLSKHYKSKIIKFILWWRKQGYHHIPDFDDKKLESQRKVPSWRRICKVLIKNDYWCRGLSFSQNKRHMKTKDKKKV</sequence>
<dbReference type="Pfam" id="PF01507">
    <property type="entry name" value="PAPS_reduct"/>
    <property type="match status" value="1"/>
</dbReference>
<reference evidence="2" key="1">
    <citation type="journal article" date="2014" name="Int. J. Syst. Evol. Microbiol.">
        <title>Complete genome of a new Firmicutes species belonging to the dominant human colonic microbiota ('Ruminococcus bicirculans') reveals two chromosomes and a selective capacity to utilize plant glucans.</title>
        <authorList>
            <consortium name="NISC Comparative Sequencing Program"/>
            <person name="Wegmann U."/>
            <person name="Louis P."/>
            <person name="Goesmann A."/>
            <person name="Henrissat B."/>
            <person name="Duncan S.H."/>
            <person name="Flint H.J."/>
        </authorList>
    </citation>
    <scope>NUCLEOTIDE SEQUENCE</scope>
    <source>
        <strain evidence="2">NBRC 105001</strain>
    </source>
</reference>
<evidence type="ECO:0000313" key="2">
    <source>
        <dbReference type="EMBL" id="GLR76754.1"/>
    </source>
</evidence>
<dbReference type="InterPro" id="IPR002500">
    <property type="entry name" value="PAPS_reduct_dom"/>
</dbReference>
<dbReference type="InterPro" id="IPR014729">
    <property type="entry name" value="Rossmann-like_a/b/a_fold"/>
</dbReference>
<dbReference type="Pfam" id="PF11922">
    <property type="entry name" value="DUF3440"/>
    <property type="match status" value="2"/>
</dbReference>
<organism evidence="3 4">
    <name type="scientific">Aliivibrio sifiae</name>
    <dbReference type="NCBI Taxonomy" id="566293"/>
    <lineage>
        <taxon>Bacteria</taxon>
        <taxon>Pseudomonadati</taxon>
        <taxon>Pseudomonadota</taxon>
        <taxon>Gammaproteobacteria</taxon>
        <taxon>Vibrionales</taxon>
        <taxon>Vibrionaceae</taxon>
        <taxon>Aliivibrio</taxon>
    </lineage>
</organism>
<dbReference type="AlphaFoldDB" id="A0A2S7X1A7"/>
<dbReference type="RefSeq" id="WP_105064524.1">
    <property type="nucleotide sequence ID" value="NZ_BSOU01000014.1"/>
</dbReference>
<evidence type="ECO:0000313" key="4">
    <source>
        <dbReference type="Proteomes" id="UP000239273"/>
    </source>
</evidence>
<dbReference type="OrthoDB" id="9774475at2"/>
<reference evidence="3 4" key="2">
    <citation type="submission" date="2016-12" db="EMBL/GenBank/DDBJ databases">
        <title>Diversity of luminous bacteria.</title>
        <authorList>
            <person name="Yoshizawa S."/>
            <person name="Kogure K."/>
        </authorList>
    </citation>
    <scope>NUCLEOTIDE SEQUENCE [LARGE SCALE GENOMIC DNA]</scope>
    <source>
        <strain evidence="3 4">NBRC 105001</strain>
    </source>
</reference>
<evidence type="ECO:0000313" key="5">
    <source>
        <dbReference type="Proteomes" id="UP001156660"/>
    </source>
</evidence>
<dbReference type="CDD" id="cd23947">
    <property type="entry name" value="PAPS_reductase-like_YbdN"/>
    <property type="match status" value="1"/>
</dbReference>
<dbReference type="PANTHER" id="PTHR30083">
    <property type="entry name" value="TRANSCRIPTIONAL REGULATOR-RELATED"/>
    <property type="match status" value="1"/>
</dbReference>
<evidence type="ECO:0000313" key="3">
    <source>
        <dbReference type="EMBL" id="PQJ83604.1"/>
    </source>
</evidence>
<dbReference type="InterPro" id="IPR021845">
    <property type="entry name" value="DUF3440"/>
</dbReference>
<dbReference type="SUPFAM" id="SSF52402">
    <property type="entry name" value="Adenine nucleotide alpha hydrolases-like"/>
    <property type="match status" value="1"/>
</dbReference>
<reference evidence="2" key="4">
    <citation type="submission" date="2023-01" db="EMBL/GenBank/DDBJ databases">
        <title>Draft genome sequence of Aliivibrio sifiae strain NBRC 105001.</title>
        <authorList>
            <person name="Sun Q."/>
            <person name="Mori K."/>
        </authorList>
    </citation>
    <scope>NUCLEOTIDE SEQUENCE</scope>
    <source>
        <strain evidence="2">NBRC 105001</strain>
    </source>
</reference>